<protein>
    <submittedName>
        <fullName evidence="1">Uncharacterized protein</fullName>
    </submittedName>
</protein>
<sequence>MNATIQKVLFSVFPVLSFCLFICMRKHGLAQCVRKVVLRHKHLRRHAQKFHPGVEKILQLPKYSRQKRQTD</sequence>
<dbReference type="Proteomes" id="UP000410492">
    <property type="component" value="Unassembled WGS sequence"/>
</dbReference>
<dbReference type="AlphaFoldDB" id="A0A653DJH0"/>
<proteinExistence type="predicted"/>
<evidence type="ECO:0000313" key="2">
    <source>
        <dbReference type="Proteomes" id="UP000410492"/>
    </source>
</evidence>
<gene>
    <name evidence="1" type="ORF">CALMAC_LOCUS17602</name>
</gene>
<feature type="non-terminal residue" evidence="1">
    <location>
        <position position="71"/>
    </location>
</feature>
<evidence type="ECO:0000313" key="1">
    <source>
        <dbReference type="EMBL" id="VEN59662.1"/>
    </source>
</evidence>
<keyword evidence="2" id="KW-1185">Reference proteome</keyword>
<accession>A0A653DJH0</accession>
<name>A0A653DJH0_CALMS</name>
<reference evidence="1 2" key="1">
    <citation type="submission" date="2019-01" db="EMBL/GenBank/DDBJ databases">
        <authorList>
            <person name="Sayadi A."/>
        </authorList>
    </citation>
    <scope>NUCLEOTIDE SEQUENCE [LARGE SCALE GENOMIC DNA]</scope>
</reference>
<dbReference type="EMBL" id="CAACVG010012121">
    <property type="protein sequence ID" value="VEN59662.1"/>
    <property type="molecule type" value="Genomic_DNA"/>
</dbReference>
<organism evidence="1 2">
    <name type="scientific">Callosobruchus maculatus</name>
    <name type="common">Southern cowpea weevil</name>
    <name type="synonym">Pulse bruchid</name>
    <dbReference type="NCBI Taxonomy" id="64391"/>
    <lineage>
        <taxon>Eukaryota</taxon>
        <taxon>Metazoa</taxon>
        <taxon>Ecdysozoa</taxon>
        <taxon>Arthropoda</taxon>
        <taxon>Hexapoda</taxon>
        <taxon>Insecta</taxon>
        <taxon>Pterygota</taxon>
        <taxon>Neoptera</taxon>
        <taxon>Endopterygota</taxon>
        <taxon>Coleoptera</taxon>
        <taxon>Polyphaga</taxon>
        <taxon>Cucujiformia</taxon>
        <taxon>Chrysomeloidea</taxon>
        <taxon>Chrysomelidae</taxon>
        <taxon>Bruchinae</taxon>
        <taxon>Bruchini</taxon>
        <taxon>Callosobruchus</taxon>
    </lineage>
</organism>